<proteinExistence type="predicted"/>
<dbReference type="PANTHER" id="PTHR21180:SF32">
    <property type="entry name" value="ENDONUCLEASE_EXONUCLEASE_PHOSPHATASE FAMILY DOMAIN-CONTAINING PROTEIN 1"/>
    <property type="match status" value="1"/>
</dbReference>
<evidence type="ECO:0000256" key="1">
    <source>
        <dbReference type="SAM" id="MobiDB-lite"/>
    </source>
</evidence>
<dbReference type="InterPro" id="IPR010994">
    <property type="entry name" value="RuvA_2-like"/>
</dbReference>
<feature type="region of interest" description="Disordered" evidence="1">
    <location>
        <begin position="100"/>
        <end position="121"/>
    </location>
</feature>
<dbReference type="EMBL" id="JABGBN010000009">
    <property type="protein sequence ID" value="NOL52403.1"/>
    <property type="molecule type" value="Genomic_DNA"/>
</dbReference>
<dbReference type="Proteomes" id="UP000537862">
    <property type="component" value="Unassembled WGS sequence"/>
</dbReference>
<reference evidence="2 3" key="1">
    <citation type="submission" date="2020-05" db="EMBL/GenBank/DDBJ databases">
        <authorList>
            <person name="Niu N."/>
        </authorList>
    </citation>
    <scope>NUCLEOTIDE SEQUENCE [LARGE SCALE GENOMIC DNA]</scope>
    <source>
        <strain evidence="2 3">3340-03</strain>
    </source>
</reference>
<dbReference type="RefSeq" id="WP_171681095.1">
    <property type="nucleotide sequence ID" value="NZ_JABGBN010000009.1"/>
</dbReference>
<protein>
    <submittedName>
        <fullName evidence="2">Helix-hairpin-helix domain-containing protein</fullName>
    </submittedName>
</protein>
<gene>
    <name evidence="2" type="ORF">HKX39_09530</name>
</gene>
<sequence length="121" mass="13340">MSSSFALDGLVVEVNEATEKQLVQLKGIGSKTAQLIIQERQRAGAYRSVQEFSARIKGMGKKKIEKLLQQGMRVNGQATFTVPSVEKSLRSATVDSYVSSSKKEETAEGKMMYVRPKQLSP</sequence>
<dbReference type="PANTHER" id="PTHR21180">
    <property type="entry name" value="ENDONUCLEASE/EXONUCLEASE/PHOSPHATASE FAMILY DOMAIN-CONTAINING PROTEIN 1"/>
    <property type="match status" value="1"/>
</dbReference>
<dbReference type="AlphaFoldDB" id="A0A849P8T3"/>
<comment type="caution">
    <text evidence="2">The sequence shown here is derived from an EMBL/GenBank/DDBJ whole genome shotgun (WGS) entry which is preliminary data.</text>
</comment>
<evidence type="ECO:0000313" key="3">
    <source>
        <dbReference type="Proteomes" id="UP000537862"/>
    </source>
</evidence>
<dbReference type="SUPFAM" id="SSF47781">
    <property type="entry name" value="RuvA domain 2-like"/>
    <property type="match status" value="1"/>
</dbReference>
<dbReference type="Gene3D" id="1.10.150.280">
    <property type="entry name" value="AF1531-like domain"/>
    <property type="match status" value="1"/>
</dbReference>
<keyword evidence="3" id="KW-1185">Reference proteome</keyword>
<accession>A0A849P8T3</accession>
<name>A0A849P8T3_9BURK</name>
<dbReference type="InterPro" id="IPR051675">
    <property type="entry name" value="Endo/Exo/Phosphatase_dom_1"/>
</dbReference>
<evidence type="ECO:0000313" key="2">
    <source>
        <dbReference type="EMBL" id="NOL52403.1"/>
    </source>
</evidence>
<organism evidence="2 3">
    <name type="scientific">Pelistega suis</name>
    <dbReference type="NCBI Taxonomy" id="1631957"/>
    <lineage>
        <taxon>Bacteria</taxon>
        <taxon>Pseudomonadati</taxon>
        <taxon>Pseudomonadota</taxon>
        <taxon>Betaproteobacteria</taxon>
        <taxon>Burkholderiales</taxon>
        <taxon>Alcaligenaceae</taxon>
        <taxon>Pelistega</taxon>
    </lineage>
</organism>
<dbReference type="Pfam" id="PF12836">
    <property type="entry name" value="HHH_3"/>
    <property type="match status" value="1"/>
</dbReference>